<accession>A0ABU6U2U1</accession>
<sequence>MTMPSNDTLFHNRSLKVRSTPRRSLEIRATLKILGEAKVFIICSSTLILEELIREVLGRLNSSHFRTPEQNTIPKYGYKTKIASKDCYKT</sequence>
<keyword evidence="2" id="KW-1185">Reference proteome</keyword>
<organism evidence="1 2">
    <name type="scientific">Stylosanthes scabra</name>
    <dbReference type="NCBI Taxonomy" id="79078"/>
    <lineage>
        <taxon>Eukaryota</taxon>
        <taxon>Viridiplantae</taxon>
        <taxon>Streptophyta</taxon>
        <taxon>Embryophyta</taxon>
        <taxon>Tracheophyta</taxon>
        <taxon>Spermatophyta</taxon>
        <taxon>Magnoliopsida</taxon>
        <taxon>eudicotyledons</taxon>
        <taxon>Gunneridae</taxon>
        <taxon>Pentapetalae</taxon>
        <taxon>rosids</taxon>
        <taxon>fabids</taxon>
        <taxon>Fabales</taxon>
        <taxon>Fabaceae</taxon>
        <taxon>Papilionoideae</taxon>
        <taxon>50 kb inversion clade</taxon>
        <taxon>dalbergioids sensu lato</taxon>
        <taxon>Dalbergieae</taxon>
        <taxon>Pterocarpus clade</taxon>
        <taxon>Stylosanthes</taxon>
    </lineage>
</organism>
<reference evidence="1 2" key="1">
    <citation type="journal article" date="2023" name="Plants (Basel)">
        <title>Bridging the Gap: Combining Genomics and Transcriptomics Approaches to Understand Stylosanthes scabra, an Orphan Legume from the Brazilian Caatinga.</title>
        <authorList>
            <person name="Ferreira-Neto J.R.C."/>
            <person name="da Silva M.D."/>
            <person name="Binneck E."/>
            <person name="de Melo N.F."/>
            <person name="da Silva R.H."/>
            <person name="de Melo A.L.T.M."/>
            <person name="Pandolfi V."/>
            <person name="Bustamante F.O."/>
            <person name="Brasileiro-Vidal A.C."/>
            <person name="Benko-Iseppon A.M."/>
        </authorList>
    </citation>
    <scope>NUCLEOTIDE SEQUENCE [LARGE SCALE GENOMIC DNA]</scope>
    <source>
        <tissue evidence="1">Leaves</tissue>
    </source>
</reference>
<comment type="caution">
    <text evidence="1">The sequence shown here is derived from an EMBL/GenBank/DDBJ whole genome shotgun (WGS) entry which is preliminary data.</text>
</comment>
<dbReference type="Proteomes" id="UP001341840">
    <property type="component" value="Unassembled WGS sequence"/>
</dbReference>
<evidence type="ECO:0000313" key="2">
    <source>
        <dbReference type="Proteomes" id="UP001341840"/>
    </source>
</evidence>
<dbReference type="EMBL" id="JASCZI010120840">
    <property type="protein sequence ID" value="MED6155475.1"/>
    <property type="molecule type" value="Genomic_DNA"/>
</dbReference>
<proteinExistence type="predicted"/>
<gene>
    <name evidence="1" type="ORF">PIB30_005680</name>
</gene>
<name>A0ABU6U2U1_9FABA</name>
<protein>
    <submittedName>
        <fullName evidence="1">Uncharacterized protein</fullName>
    </submittedName>
</protein>
<evidence type="ECO:0000313" key="1">
    <source>
        <dbReference type="EMBL" id="MED6155475.1"/>
    </source>
</evidence>